<keyword evidence="1" id="KW-0548">Nucleotidyltransferase</keyword>
<sequence length="45" mass="4993">QALPNAFEAGKKTGMKVIMGLEANREDHGLLVLNPASMKYEDQEF</sequence>
<dbReference type="AlphaFoldDB" id="Q71HZ6"/>
<accession>Q71HZ6</accession>
<evidence type="ECO:0000313" key="1">
    <source>
        <dbReference type="EMBL" id="AAQ07142.1"/>
    </source>
</evidence>
<proteinExistence type="predicted"/>
<name>Q71HZ6_LACDL</name>
<reference evidence="1" key="1">
    <citation type="submission" date="2002-03" db="EMBL/GenBank/DDBJ databases">
        <authorList>
            <person name="Langenheim J.F."/>
            <person name="Ulrich R.L."/>
        </authorList>
    </citation>
    <scope>NUCLEOTIDE SEQUENCE</scope>
    <source>
        <strain evidence="1">ATCC 4797</strain>
    </source>
</reference>
<organism evidence="1">
    <name type="scientific">Lactobacillus delbrueckii subsp. lactis</name>
    <dbReference type="NCBI Taxonomy" id="29397"/>
    <lineage>
        <taxon>Bacteria</taxon>
        <taxon>Bacillati</taxon>
        <taxon>Bacillota</taxon>
        <taxon>Bacilli</taxon>
        <taxon>Lactobacillales</taxon>
        <taxon>Lactobacillaceae</taxon>
        <taxon>Lactobacillus</taxon>
    </lineage>
</organism>
<feature type="non-terminal residue" evidence="1">
    <location>
        <position position="1"/>
    </location>
</feature>
<feature type="non-terminal residue" evidence="1">
    <location>
        <position position="45"/>
    </location>
</feature>
<keyword evidence="1" id="KW-0808">Transferase</keyword>
<dbReference type="EC" id="2.7.7.7" evidence="1"/>
<dbReference type="GO" id="GO:0003887">
    <property type="term" value="F:DNA-directed DNA polymerase activity"/>
    <property type="evidence" value="ECO:0007669"/>
    <property type="project" value="UniProtKB-EC"/>
</dbReference>
<dbReference type="EMBL" id="AF496453">
    <property type="protein sequence ID" value="AAQ07142.1"/>
    <property type="molecule type" value="Genomic_DNA"/>
</dbReference>
<protein>
    <submittedName>
        <fullName evidence="1">DNA polymerase III, alpha chain</fullName>
        <ecNumber evidence="1">2.7.7.7</ecNumber>
    </submittedName>
</protein>